<proteinExistence type="predicted"/>
<dbReference type="SUPFAM" id="SSF55785">
    <property type="entry name" value="PYP-like sensor domain (PAS domain)"/>
    <property type="match status" value="1"/>
</dbReference>
<evidence type="ECO:0000259" key="3">
    <source>
        <dbReference type="PROSITE" id="PS50045"/>
    </source>
</evidence>
<dbReference type="InterPro" id="IPR003593">
    <property type="entry name" value="AAA+_ATPase"/>
</dbReference>
<dbReference type="InterPro" id="IPR002078">
    <property type="entry name" value="Sigma_54_int"/>
</dbReference>
<evidence type="ECO:0000313" key="5">
    <source>
        <dbReference type="EMBL" id="TCL36779.1"/>
    </source>
</evidence>
<keyword evidence="2" id="KW-0067">ATP-binding</keyword>
<gene>
    <name evidence="5" type="ORF">EV210_10741</name>
</gene>
<evidence type="ECO:0000256" key="1">
    <source>
        <dbReference type="ARBA" id="ARBA00022741"/>
    </source>
</evidence>
<dbReference type="SMART" id="SM00382">
    <property type="entry name" value="AAA"/>
    <property type="match status" value="1"/>
</dbReference>
<dbReference type="FunFam" id="3.40.50.300:FF:000006">
    <property type="entry name" value="DNA-binding transcriptional regulator NtrC"/>
    <property type="match status" value="1"/>
</dbReference>
<dbReference type="PROSITE" id="PS00675">
    <property type="entry name" value="SIGMA54_INTERACT_1"/>
    <property type="match status" value="1"/>
</dbReference>
<dbReference type="PROSITE" id="PS50112">
    <property type="entry name" value="PAS"/>
    <property type="match status" value="1"/>
</dbReference>
<sequence length="547" mass="60416">MINRTDNLCHNINATLQEIVLLLLQSGRDKFYFDYPGSEDKQGILDEKEVLAAFAGGVPGTATLKELEASYRREIKGKNETLSAGQLVECYFKEFLLSERFIDILNAIHNGIMVVDKENTVTFINSAYTRLTGVTPEDMIGRNLCEARPSAKLPQAVFSGKTMYGIHRKVGKVEYIVDCHPIIVRGVISGGVSILRDITELQNLVERLRKYRTTVNTLTGRVKEGHKAKYTFADIIGESPLLLNAKKLAGKVAGSDINVLIIGESGTGKELFAHAIHNESQRRQDAFVVVNCASIPKNLLESELFGYEAGAFTGASKSGKAGLLEIADSGTLFLDEIGDMDLELQAKLLRVLQLGQYQRVGSTETCTVDVRIIAATNRDLEKMVELGNFRGDFYYRLNVAQIKVPPLKDRSSDLDILARHFLENADKYGMESISLADETMDILRGYSWPGNVREFENTLKFLASITDSPVIAANSLPDSFLQRIVRYKDNPTSQAGLLSEVVASSEEQLLIRALNCFGRTVAGKRAAAKSLGISLATLYNKISHYNI</sequence>
<dbReference type="Proteomes" id="UP000295063">
    <property type="component" value="Unassembled WGS sequence"/>
</dbReference>
<dbReference type="GO" id="GO:0006355">
    <property type="term" value="P:regulation of DNA-templated transcription"/>
    <property type="evidence" value="ECO:0007669"/>
    <property type="project" value="InterPro"/>
</dbReference>
<dbReference type="PANTHER" id="PTHR32071">
    <property type="entry name" value="TRANSCRIPTIONAL REGULATORY PROTEIN"/>
    <property type="match status" value="1"/>
</dbReference>
<dbReference type="InterPro" id="IPR035965">
    <property type="entry name" value="PAS-like_dom_sf"/>
</dbReference>
<accession>A0A4R1PZ19</accession>
<evidence type="ECO:0000313" key="6">
    <source>
        <dbReference type="Proteomes" id="UP000295063"/>
    </source>
</evidence>
<dbReference type="InterPro" id="IPR013767">
    <property type="entry name" value="PAS_fold"/>
</dbReference>
<protein>
    <submittedName>
        <fullName evidence="5">PAS domain S-box-containing protein</fullName>
    </submittedName>
</protein>
<dbReference type="Pfam" id="PF25601">
    <property type="entry name" value="AAA_lid_14"/>
    <property type="match status" value="1"/>
</dbReference>
<dbReference type="SUPFAM" id="SSF52540">
    <property type="entry name" value="P-loop containing nucleoside triphosphate hydrolases"/>
    <property type="match status" value="1"/>
</dbReference>
<dbReference type="InterPro" id="IPR027417">
    <property type="entry name" value="P-loop_NTPase"/>
</dbReference>
<dbReference type="Pfam" id="PF00158">
    <property type="entry name" value="Sigma54_activat"/>
    <property type="match status" value="1"/>
</dbReference>
<dbReference type="OrthoDB" id="9803970at2"/>
<evidence type="ECO:0000256" key="2">
    <source>
        <dbReference type="ARBA" id="ARBA00022840"/>
    </source>
</evidence>
<organism evidence="5 6">
    <name type="scientific">Anaerospora hongkongensis</name>
    <dbReference type="NCBI Taxonomy" id="244830"/>
    <lineage>
        <taxon>Bacteria</taxon>
        <taxon>Bacillati</taxon>
        <taxon>Bacillota</taxon>
        <taxon>Negativicutes</taxon>
        <taxon>Selenomonadales</taxon>
        <taxon>Sporomusaceae</taxon>
        <taxon>Anaerospora</taxon>
    </lineage>
</organism>
<name>A0A4R1PZ19_9FIRM</name>
<dbReference type="InterPro" id="IPR000014">
    <property type="entry name" value="PAS"/>
</dbReference>
<reference evidence="5 6" key="1">
    <citation type="submission" date="2019-03" db="EMBL/GenBank/DDBJ databases">
        <title>Genomic Encyclopedia of Type Strains, Phase IV (KMG-IV): sequencing the most valuable type-strain genomes for metagenomic binning, comparative biology and taxonomic classification.</title>
        <authorList>
            <person name="Goeker M."/>
        </authorList>
    </citation>
    <scope>NUCLEOTIDE SEQUENCE [LARGE SCALE GENOMIC DNA]</scope>
    <source>
        <strain evidence="5 6">DSM 15969</strain>
    </source>
</reference>
<dbReference type="EMBL" id="SLUI01000007">
    <property type="protein sequence ID" value="TCL36779.1"/>
    <property type="molecule type" value="Genomic_DNA"/>
</dbReference>
<keyword evidence="1" id="KW-0547">Nucleotide-binding</keyword>
<dbReference type="PANTHER" id="PTHR32071:SF57">
    <property type="entry name" value="C4-DICARBOXYLATE TRANSPORT TRANSCRIPTIONAL REGULATORY PROTEIN DCTD"/>
    <property type="match status" value="1"/>
</dbReference>
<dbReference type="AlphaFoldDB" id="A0A4R1PZ19"/>
<dbReference type="NCBIfam" id="TIGR00229">
    <property type="entry name" value="sensory_box"/>
    <property type="match status" value="1"/>
</dbReference>
<dbReference type="InterPro" id="IPR058031">
    <property type="entry name" value="AAA_lid_NorR"/>
</dbReference>
<dbReference type="CDD" id="cd00130">
    <property type="entry name" value="PAS"/>
    <property type="match status" value="1"/>
</dbReference>
<dbReference type="GO" id="GO:0005524">
    <property type="term" value="F:ATP binding"/>
    <property type="evidence" value="ECO:0007669"/>
    <property type="project" value="UniProtKB-KW"/>
</dbReference>
<keyword evidence="6" id="KW-1185">Reference proteome</keyword>
<dbReference type="SUPFAM" id="SSF46689">
    <property type="entry name" value="Homeodomain-like"/>
    <property type="match status" value="1"/>
</dbReference>
<dbReference type="PROSITE" id="PS50045">
    <property type="entry name" value="SIGMA54_INTERACT_4"/>
    <property type="match status" value="1"/>
</dbReference>
<dbReference type="Gene3D" id="1.10.10.60">
    <property type="entry name" value="Homeodomain-like"/>
    <property type="match status" value="1"/>
</dbReference>
<dbReference type="InterPro" id="IPR025662">
    <property type="entry name" value="Sigma_54_int_dom_ATP-bd_1"/>
</dbReference>
<dbReference type="Gene3D" id="3.30.450.20">
    <property type="entry name" value="PAS domain"/>
    <property type="match status" value="1"/>
</dbReference>
<dbReference type="Gene3D" id="3.40.50.300">
    <property type="entry name" value="P-loop containing nucleotide triphosphate hydrolases"/>
    <property type="match status" value="1"/>
</dbReference>
<dbReference type="SMART" id="SM00091">
    <property type="entry name" value="PAS"/>
    <property type="match status" value="1"/>
</dbReference>
<feature type="domain" description="Sigma-54 factor interaction" evidence="3">
    <location>
        <begin position="235"/>
        <end position="464"/>
    </location>
</feature>
<dbReference type="Gene3D" id="1.10.8.60">
    <property type="match status" value="1"/>
</dbReference>
<dbReference type="InterPro" id="IPR009057">
    <property type="entry name" value="Homeodomain-like_sf"/>
</dbReference>
<evidence type="ECO:0000259" key="4">
    <source>
        <dbReference type="PROSITE" id="PS50112"/>
    </source>
</evidence>
<dbReference type="RefSeq" id="WP_132080223.1">
    <property type="nucleotide sequence ID" value="NZ_SLUI01000007.1"/>
</dbReference>
<dbReference type="CDD" id="cd00009">
    <property type="entry name" value="AAA"/>
    <property type="match status" value="1"/>
</dbReference>
<dbReference type="Pfam" id="PF00989">
    <property type="entry name" value="PAS"/>
    <property type="match status" value="1"/>
</dbReference>
<feature type="domain" description="PAS" evidence="4">
    <location>
        <begin position="97"/>
        <end position="144"/>
    </location>
</feature>
<comment type="caution">
    <text evidence="5">The sequence shown here is derived from an EMBL/GenBank/DDBJ whole genome shotgun (WGS) entry which is preliminary data.</text>
</comment>